<reference evidence="2 3" key="1">
    <citation type="submission" date="2016-10" db="EMBL/GenBank/DDBJ databases">
        <authorList>
            <person name="de Groot N.N."/>
        </authorList>
    </citation>
    <scope>NUCLEOTIDE SEQUENCE [LARGE SCALE GENOMIC DNA]</scope>
    <source>
        <strain evidence="2 3">DSM 44993</strain>
    </source>
</reference>
<dbReference type="OrthoDB" id="4564350at2"/>
<dbReference type="AlphaFoldDB" id="A0A1H8T5S3"/>
<dbReference type="STRING" id="394193.SAMN04489732_102428"/>
<protein>
    <submittedName>
        <fullName evidence="2">Uncharacterized protein</fullName>
    </submittedName>
</protein>
<keyword evidence="3" id="KW-1185">Reference proteome</keyword>
<feature type="transmembrane region" description="Helical" evidence="1">
    <location>
        <begin position="6"/>
        <end position="28"/>
    </location>
</feature>
<feature type="transmembrane region" description="Helical" evidence="1">
    <location>
        <begin position="49"/>
        <end position="65"/>
    </location>
</feature>
<proteinExistence type="predicted"/>
<keyword evidence="1" id="KW-0472">Membrane</keyword>
<gene>
    <name evidence="2" type="ORF">SAMN04489732_102428</name>
</gene>
<sequence length="67" mass="7594">MNSRLVTEIGFGVIVFAAVALWGASHLFPKKIPPLTTVLAALMRKRSTRIALVLAWWWVGWHFFVQS</sequence>
<name>A0A1H8T5S3_9PSEU</name>
<evidence type="ECO:0000313" key="3">
    <source>
        <dbReference type="Proteomes" id="UP000198582"/>
    </source>
</evidence>
<keyword evidence="1" id="KW-0812">Transmembrane</keyword>
<dbReference type="Pfam" id="PF19684">
    <property type="entry name" value="DUF6186"/>
    <property type="match status" value="1"/>
</dbReference>
<accession>A0A1H8T5S3</accession>
<dbReference type="Proteomes" id="UP000198582">
    <property type="component" value="Unassembled WGS sequence"/>
</dbReference>
<dbReference type="InterPro" id="IPR046177">
    <property type="entry name" value="DUF6186"/>
</dbReference>
<evidence type="ECO:0000256" key="1">
    <source>
        <dbReference type="SAM" id="Phobius"/>
    </source>
</evidence>
<keyword evidence="1" id="KW-1133">Transmembrane helix</keyword>
<dbReference type="RefSeq" id="WP_091613970.1">
    <property type="nucleotide sequence ID" value="NZ_FOEF01000002.1"/>
</dbReference>
<dbReference type="EMBL" id="FOEF01000002">
    <property type="protein sequence ID" value="SEO85868.1"/>
    <property type="molecule type" value="Genomic_DNA"/>
</dbReference>
<evidence type="ECO:0000313" key="2">
    <source>
        <dbReference type="EMBL" id="SEO85868.1"/>
    </source>
</evidence>
<organism evidence="2 3">
    <name type="scientific">Amycolatopsis saalfeldensis</name>
    <dbReference type="NCBI Taxonomy" id="394193"/>
    <lineage>
        <taxon>Bacteria</taxon>
        <taxon>Bacillati</taxon>
        <taxon>Actinomycetota</taxon>
        <taxon>Actinomycetes</taxon>
        <taxon>Pseudonocardiales</taxon>
        <taxon>Pseudonocardiaceae</taxon>
        <taxon>Amycolatopsis</taxon>
    </lineage>
</organism>